<dbReference type="GO" id="GO:0042301">
    <property type="term" value="F:phosphate ion binding"/>
    <property type="evidence" value="ECO:0007669"/>
    <property type="project" value="InterPro"/>
</dbReference>
<keyword evidence="3 7" id="KW-0592">Phosphate transport</keyword>
<evidence type="ECO:0000256" key="7">
    <source>
        <dbReference type="PIRNR" id="PIRNR002756"/>
    </source>
</evidence>
<organism evidence="10">
    <name type="scientific">Mycobacterium riyadhense</name>
    <dbReference type="NCBI Taxonomy" id="486698"/>
    <lineage>
        <taxon>Bacteria</taxon>
        <taxon>Bacillati</taxon>
        <taxon>Actinomycetota</taxon>
        <taxon>Actinomycetes</taxon>
        <taxon>Mycobacteriales</taxon>
        <taxon>Mycobacteriaceae</taxon>
        <taxon>Mycobacterium</taxon>
    </lineage>
</organism>
<dbReference type="GO" id="GO:0035435">
    <property type="term" value="P:phosphate ion transmembrane transport"/>
    <property type="evidence" value="ECO:0007669"/>
    <property type="project" value="InterPro"/>
</dbReference>
<dbReference type="Pfam" id="PF12849">
    <property type="entry name" value="PBP_like_2"/>
    <property type="match status" value="1"/>
</dbReference>
<reference evidence="10" key="1">
    <citation type="submission" date="2019-05" db="EMBL/GenBank/DDBJ databases">
        <authorList>
            <person name="Naeem R."/>
            <person name="Antony C."/>
            <person name="Guan Q."/>
        </authorList>
    </citation>
    <scope>NUCLEOTIDE SEQUENCE</scope>
    <source>
        <strain evidence="10">2</strain>
    </source>
</reference>
<feature type="binding site" evidence="8">
    <location>
        <begin position="219"/>
        <end position="221"/>
    </location>
    <ligand>
        <name>phosphate</name>
        <dbReference type="ChEBI" id="CHEBI:43474"/>
    </ligand>
</feature>
<dbReference type="AlphaFoldDB" id="A0A653F0Y4"/>
<feature type="domain" description="PBP" evidence="9">
    <location>
        <begin position="73"/>
        <end position="364"/>
    </location>
</feature>
<comment type="similarity">
    <text evidence="1 7">Belongs to the PstS family.</text>
</comment>
<dbReference type="NCBIfam" id="TIGR00975">
    <property type="entry name" value="3a0107s03"/>
    <property type="match status" value="1"/>
</dbReference>
<dbReference type="PANTHER" id="PTHR42996">
    <property type="entry name" value="PHOSPHATE-BINDING PROTEIN PSTS"/>
    <property type="match status" value="1"/>
</dbReference>
<feature type="binding site" evidence="8">
    <location>
        <position position="112"/>
    </location>
    <ligand>
        <name>phosphate</name>
        <dbReference type="ChEBI" id="CHEBI:43474"/>
    </ligand>
</feature>
<evidence type="ECO:0000259" key="9">
    <source>
        <dbReference type="Pfam" id="PF12849"/>
    </source>
</evidence>
<evidence type="ECO:0000256" key="6">
    <source>
        <dbReference type="ARBA" id="ARBA00023288"/>
    </source>
</evidence>
<dbReference type="InterPro" id="IPR024370">
    <property type="entry name" value="PBP_domain"/>
</dbReference>
<keyword evidence="2 7" id="KW-0813">Transport</keyword>
<dbReference type="Gene3D" id="3.40.190.10">
    <property type="entry name" value="Periplasmic binding protein-like II"/>
    <property type="match status" value="2"/>
</dbReference>
<dbReference type="InterPro" id="IPR050962">
    <property type="entry name" value="Phosphate-bind_PstS"/>
</dbReference>
<evidence type="ECO:0000313" key="10">
    <source>
        <dbReference type="EMBL" id="VTP03260.1"/>
    </source>
</evidence>
<dbReference type="EMBL" id="LR589154">
    <property type="protein sequence ID" value="VTP03260.1"/>
    <property type="molecule type" value="Genomic_DNA"/>
</dbReference>
<evidence type="ECO:0000256" key="3">
    <source>
        <dbReference type="ARBA" id="ARBA00022592"/>
    </source>
</evidence>
<evidence type="ECO:0000256" key="2">
    <source>
        <dbReference type="ARBA" id="ARBA00022448"/>
    </source>
</evidence>
<keyword evidence="6" id="KW-0449">Lipoprotein</keyword>
<protein>
    <recommendedName>
        <fullName evidence="7">Phosphate-binding protein</fullName>
    </recommendedName>
</protein>
<feature type="binding site" evidence="8">
    <location>
        <begin position="82"/>
        <end position="84"/>
    </location>
    <ligand>
        <name>phosphate</name>
        <dbReference type="ChEBI" id="CHEBI:43474"/>
    </ligand>
</feature>
<evidence type="ECO:0000256" key="1">
    <source>
        <dbReference type="ARBA" id="ARBA00008725"/>
    </source>
</evidence>
<gene>
    <name evidence="10" type="primary">pstS2_1</name>
    <name evidence="10" type="ORF">BIN_B_04954</name>
</gene>
<dbReference type="PANTHER" id="PTHR42996:SF1">
    <property type="entry name" value="PHOSPHATE-BINDING PROTEIN PSTS"/>
    <property type="match status" value="1"/>
</dbReference>
<evidence type="ECO:0000256" key="4">
    <source>
        <dbReference type="ARBA" id="ARBA00022729"/>
    </source>
</evidence>
<name>A0A653F0Y4_9MYCO</name>
<dbReference type="CDD" id="cd13565">
    <property type="entry name" value="PBP2_PstS"/>
    <property type="match status" value="1"/>
</dbReference>
<proteinExistence type="inferred from homology"/>
<accession>A0A653F0Y4</accession>
<keyword evidence="5" id="KW-0564">Palmitate</keyword>
<sequence length="398" mass="41311">MKFTRSGKGPRADANTRNPGGFWGRLRLLAPLTQPLTLLVVSTLVLSACGGHSNNAASSSGSGTPTVPVNCGGKKKILAAGSTAQKNAMEQFVYAYIHACPGYTLDYNANGSGAGMKLFLGGQTDLAGSDSPMNPAKGEPDRAAERCGSPAWDIPVVFGPIAVTYNINGVSSLNLDGPTTARIFNGAITKWDDPAIKALNTTANLPATPIHVVFRADQSGTTDNFQKYLDAASNGAWGKGAGQTFNGGVGEGATGNDGTSQAMKRTDGSITYNEWSFAVGHQLNMAQIITSAGPNPVTITAETVGKTIAGATFRGQGNDLVVDTSSFYRPTQPGSYPIVLVTYEIVCSKYPDAPTGAAVKAFMQATIGDGQIGLDEYGYIPLPSSFQSKLIPVVNSIA</sequence>
<dbReference type="InterPro" id="IPR005673">
    <property type="entry name" value="ABC_phos-bd_PstS"/>
</dbReference>
<dbReference type="GO" id="GO:0043190">
    <property type="term" value="C:ATP-binding cassette (ABC) transporter complex"/>
    <property type="evidence" value="ECO:0007669"/>
    <property type="project" value="InterPro"/>
</dbReference>
<evidence type="ECO:0000256" key="5">
    <source>
        <dbReference type="ARBA" id="ARBA00023139"/>
    </source>
</evidence>
<keyword evidence="4" id="KW-0732">Signal</keyword>
<feature type="binding site" evidence="8">
    <location>
        <position position="130"/>
    </location>
    <ligand>
        <name>phosphate</name>
        <dbReference type="ChEBI" id="CHEBI:43474"/>
    </ligand>
</feature>
<dbReference type="PIRSF" id="PIRSF002756">
    <property type="entry name" value="PstS"/>
    <property type="match status" value="1"/>
</dbReference>
<dbReference type="SUPFAM" id="SSF53850">
    <property type="entry name" value="Periplasmic binding protein-like II"/>
    <property type="match status" value="1"/>
</dbReference>
<evidence type="ECO:0000256" key="8">
    <source>
        <dbReference type="PIRSR" id="PIRSR002756-1"/>
    </source>
</evidence>